<comment type="caution">
    <text evidence="2">The sequence shown here is derived from an EMBL/GenBank/DDBJ whole genome shotgun (WGS) entry which is preliminary data.</text>
</comment>
<feature type="chain" id="PRO_5004570829" description="Lipoprotein" evidence="1">
    <location>
        <begin position="21"/>
        <end position="127"/>
    </location>
</feature>
<accession>S9TWH4</accession>
<dbReference type="EMBL" id="AQPH01000009">
    <property type="protein sequence ID" value="EPY02765.1"/>
    <property type="molecule type" value="Genomic_DNA"/>
</dbReference>
<evidence type="ECO:0000313" key="2">
    <source>
        <dbReference type="EMBL" id="EPY02765.1"/>
    </source>
</evidence>
<evidence type="ECO:0000313" key="3">
    <source>
        <dbReference type="Proteomes" id="UP000015350"/>
    </source>
</evidence>
<feature type="signal peptide" evidence="1">
    <location>
        <begin position="1"/>
        <end position="20"/>
    </location>
</feature>
<reference evidence="2 3" key="1">
    <citation type="submission" date="2013-04" db="EMBL/GenBank/DDBJ databases">
        <authorList>
            <person name="Kuznetsov B."/>
            <person name="Ivanovsky R."/>
        </authorList>
    </citation>
    <scope>NUCLEOTIDE SEQUENCE [LARGE SCALE GENOMIC DNA]</scope>
    <source>
        <strain evidence="2 3">MGU-K5</strain>
    </source>
</reference>
<proteinExistence type="predicted"/>
<dbReference type="Proteomes" id="UP000015350">
    <property type="component" value="Unassembled WGS sequence"/>
</dbReference>
<dbReference type="RefSeq" id="WP_021131201.1">
    <property type="nucleotide sequence ID" value="NZ_AQPH01000009.1"/>
</dbReference>
<gene>
    <name evidence="2" type="ORF">K678_04146</name>
</gene>
<dbReference type="AlphaFoldDB" id="S9TWH4"/>
<keyword evidence="1" id="KW-0732">Signal</keyword>
<name>S9TWH4_MAGFU</name>
<evidence type="ECO:0008006" key="4">
    <source>
        <dbReference type="Google" id="ProtNLM"/>
    </source>
</evidence>
<protein>
    <recommendedName>
        <fullName evidence="4">Lipoprotein</fullName>
    </recommendedName>
</protein>
<evidence type="ECO:0000256" key="1">
    <source>
        <dbReference type="SAM" id="SignalP"/>
    </source>
</evidence>
<organism evidence="2 3">
    <name type="scientific">Magnetospirillum fulvum MGU-K5</name>
    <dbReference type="NCBI Taxonomy" id="1316936"/>
    <lineage>
        <taxon>Bacteria</taxon>
        <taxon>Pseudomonadati</taxon>
        <taxon>Pseudomonadota</taxon>
        <taxon>Alphaproteobacteria</taxon>
        <taxon>Rhodospirillales</taxon>
        <taxon>Rhodospirillaceae</taxon>
        <taxon>Magnetospirillum</taxon>
    </lineage>
</organism>
<sequence length="127" mass="13235">MKYSVILAFGMLSLAGCASAPSGGSSATNVSFDYPAAAVQKAAVNALSVTGFDIQKSDPTYVEGFRPRKVGLFVGSGGETVGVWILPVSASKTTAKVETEKSLVGIVGQKNWDDEVIDAMRSSLSRQ</sequence>
<dbReference type="PROSITE" id="PS51257">
    <property type="entry name" value="PROKAR_LIPOPROTEIN"/>
    <property type="match status" value="1"/>
</dbReference>